<dbReference type="PANTHER" id="PTHR30535">
    <property type="entry name" value="VITAMIN B12-BINDING PROTEIN"/>
    <property type="match status" value="1"/>
</dbReference>
<feature type="chain" id="PRO_5005505354" evidence="2">
    <location>
        <begin position="26"/>
        <end position="308"/>
    </location>
</feature>
<proteinExistence type="predicted"/>
<keyword evidence="1 2" id="KW-0732">Signal</keyword>
<dbReference type="AlphaFoldDB" id="A0A0K6IJD4"/>
<accession>A0A0K6IJD4</accession>
<dbReference type="GO" id="GO:0071281">
    <property type="term" value="P:cellular response to iron ion"/>
    <property type="evidence" value="ECO:0007669"/>
    <property type="project" value="TreeGrafter"/>
</dbReference>
<organism evidence="4 5">
    <name type="scientific">Marinomonas fungiae</name>
    <dbReference type="NCBI Taxonomy" id="1137284"/>
    <lineage>
        <taxon>Bacteria</taxon>
        <taxon>Pseudomonadati</taxon>
        <taxon>Pseudomonadota</taxon>
        <taxon>Gammaproteobacteria</taxon>
        <taxon>Oceanospirillales</taxon>
        <taxon>Oceanospirillaceae</taxon>
        <taxon>Marinomonas</taxon>
    </lineage>
</organism>
<evidence type="ECO:0000256" key="2">
    <source>
        <dbReference type="SAM" id="SignalP"/>
    </source>
</evidence>
<feature type="signal peptide" evidence="2">
    <location>
        <begin position="1"/>
        <end position="25"/>
    </location>
</feature>
<dbReference type="NCBIfam" id="NF038402">
    <property type="entry name" value="TroA_like"/>
    <property type="match status" value="1"/>
</dbReference>
<evidence type="ECO:0000259" key="3">
    <source>
        <dbReference type="PROSITE" id="PS50983"/>
    </source>
</evidence>
<evidence type="ECO:0000256" key="1">
    <source>
        <dbReference type="ARBA" id="ARBA00022729"/>
    </source>
</evidence>
<evidence type="ECO:0000313" key="5">
    <source>
        <dbReference type="Proteomes" id="UP000182769"/>
    </source>
</evidence>
<dbReference type="Pfam" id="PF01497">
    <property type="entry name" value="Peripla_BP_2"/>
    <property type="match status" value="1"/>
</dbReference>
<name>A0A0K6IJD4_9GAMM</name>
<dbReference type="SUPFAM" id="SSF53807">
    <property type="entry name" value="Helical backbone' metal receptor"/>
    <property type="match status" value="1"/>
</dbReference>
<dbReference type="PANTHER" id="PTHR30535:SF34">
    <property type="entry name" value="MOLYBDATE-BINDING PROTEIN MOLA"/>
    <property type="match status" value="1"/>
</dbReference>
<dbReference type="OrthoDB" id="6495095at2"/>
<dbReference type="InterPro" id="IPR050902">
    <property type="entry name" value="ABC_Transporter_SBP"/>
</dbReference>
<dbReference type="InterPro" id="IPR054828">
    <property type="entry name" value="Vit_B12_bind_prot"/>
</dbReference>
<dbReference type="EMBL" id="CYHG01000003">
    <property type="protein sequence ID" value="CUB03203.1"/>
    <property type="molecule type" value="Genomic_DNA"/>
</dbReference>
<gene>
    <name evidence="4" type="ORF">Ga0061065_10352</name>
</gene>
<keyword evidence="5" id="KW-1185">Reference proteome</keyword>
<dbReference type="STRING" id="1137284.GCA_001418205_01050"/>
<protein>
    <submittedName>
        <fullName evidence="4">ABC-type Fe3+-hydroxamate transport system, periplasmic component</fullName>
    </submittedName>
</protein>
<dbReference type="CDD" id="cd01144">
    <property type="entry name" value="BtuF"/>
    <property type="match status" value="1"/>
</dbReference>
<dbReference type="Gene3D" id="3.40.50.1980">
    <property type="entry name" value="Nitrogenase molybdenum iron protein domain"/>
    <property type="match status" value="2"/>
</dbReference>
<sequence length="308" mass="34074">MTFKTCCKRSLAVCLLGLASATMFAETASAQPLCVVDDKQREVCMAHPATRIAALSPGATELIYAAGAGDKVVAVVSFSDYPPEAKQVTSVGSHTRLDLERVLSLKPDLVLAWGTGNPSEQIATLERVGMTVYYVEPHNFEDIVDNIKDMARLSGTENIGYKAADDFIAGIHALATRYQNASPVSTFYQVWDEPLMSMNRDHYISKVVTLCGGVNVFADSPRLIPRLNQEAVLIKNPEAILAGGMGERNAKWLEKWRAFPELLATQWDNLFFIPPSLIQRPTPRLLDGARILCEKLDIARQHRRERTL</sequence>
<dbReference type="PROSITE" id="PS50983">
    <property type="entry name" value="FE_B12_PBP"/>
    <property type="match status" value="1"/>
</dbReference>
<reference evidence="5" key="1">
    <citation type="submission" date="2015-08" db="EMBL/GenBank/DDBJ databases">
        <authorList>
            <person name="Varghese N."/>
        </authorList>
    </citation>
    <scope>NUCLEOTIDE SEQUENCE [LARGE SCALE GENOMIC DNA]</scope>
    <source>
        <strain evidence="5">JCM 18476</strain>
    </source>
</reference>
<dbReference type="InterPro" id="IPR002491">
    <property type="entry name" value="ABC_transptr_periplasmic_BD"/>
</dbReference>
<dbReference type="Proteomes" id="UP000182769">
    <property type="component" value="Unassembled WGS sequence"/>
</dbReference>
<feature type="domain" description="Fe/B12 periplasmic-binding" evidence="3">
    <location>
        <begin position="51"/>
        <end position="300"/>
    </location>
</feature>
<evidence type="ECO:0000313" key="4">
    <source>
        <dbReference type="EMBL" id="CUB03203.1"/>
    </source>
</evidence>